<evidence type="ECO:0000256" key="3">
    <source>
        <dbReference type="ARBA" id="ARBA00022963"/>
    </source>
</evidence>
<accession>A0ABQ5E9F6</accession>
<reference evidence="5" key="1">
    <citation type="journal article" date="2022" name="Int. J. Mol. Sci.">
        <title>Draft Genome of Tanacetum Coccineum: Genomic Comparison of Closely Related Tanacetum-Family Plants.</title>
        <authorList>
            <person name="Yamashiro T."/>
            <person name="Shiraishi A."/>
            <person name="Nakayama K."/>
            <person name="Satake H."/>
        </authorList>
    </citation>
    <scope>NUCLEOTIDE SEQUENCE</scope>
</reference>
<keyword evidence="6" id="KW-1185">Reference proteome</keyword>
<proteinExistence type="inferred from homology"/>
<sequence length="410" mass="44937">MDAFTLRIMTILILLFAMSFKFNSITAFAWYPPIQSPVYSPSSAPSPSPSPSPSPPSPTPYPHPQTPSLPPLTPPPISPPSPPPTSPTKPSPPPLATPSPSLLVSRPPLSSDSPNLPPNLSPEPEYSAPSPAPSLPLNNRSLSDAQVPGSPVRALFVIGDSTVDSGTNNFLGTFARADHAPYGRDFDTHKPTGRFSNGRVPVDYLGVVIEGPLKIGANYASAAAGIIFSSGSKLGQHISFTQQIQQITDTFQWFIIRMGKEEAASYISNSIIYISIGSNDYIHYYLRNVSAVQTKYVSLEFNQLLVYLIRQEIKNLYNANVRRMVVMGLGPIGCAPFYLWQYGSENEACIKMLNNMILEFNSLMRFTIEELLEELTDANIIFCDAFQGSMDILKNSHRYGIGIILSYFEI</sequence>
<dbReference type="EMBL" id="BQNB010016074">
    <property type="protein sequence ID" value="GJT47519.1"/>
    <property type="molecule type" value="Genomic_DNA"/>
</dbReference>
<keyword evidence="3" id="KW-0443">Lipid metabolism</keyword>
<dbReference type="InterPro" id="IPR036514">
    <property type="entry name" value="SGNH_hydro_sf"/>
</dbReference>
<evidence type="ECO:0000256" key="1">
    <source>
        <dbReference type="ARBA" id="ARBA00008668"/>
    </source>
</evidence>
<evidence type="ECO:0000313" key="6">
    <source>
        <dbReference type="Proteomes" id="UP001151760"/>
    </source>
</evidence>
<comment type="similarity">
    <text evidence="1">Belongs to the 'GDSL' lipolytic enzyme family.</text>
</comment>
<protein>
    <submittedName>
        <fullName evidence="5">GDSL esterase/lipase 7-like protein</fullName>
    </submittedName>
</protein>
<dbReference type="PRINTS" id="PR01217">
    <property type="entry name" value="PRICHEXTENSN"/>
</dbReference>
<dbReference type="InterPro" id="IPR051058">
    <property type="entry name" value="GDSL_Est/Lipase"/>
</dbReference>
<dbReference type="PANTHER" id="PTHR45648">
    <property type="entry name" value="GDSL LIPASE/ACYLHYDROLASE FAMILY PROTEIN (AFU_ORTHOLOGUE AFUA_4G14700)"/>
    <property type="match status" value="1"/>
</dbReference>
<organism evidence="5 6">
    <name type="scientific">Tanacetum coccineum</name>
    <dbReference type="NCBI Taxonomy" id="301880"/>
    <lineage>
        <taxon>Eukaryota</taxon>
        <taxon>Viridiplantae</taxon>
        <taxon>Streptophyta</taxon>
        <taxon>Embryophyta</taxon>
        <taxon>Tracheophyta</taxon>
        <taxon>Spermatophyta</taxon>
        <taxon>Magnoliopsida</taxon>
        <taxon>eudicotyledons</taxon>
        <taxon>Gunneridae</taxon>
        <taxon>Pentapetalae</taxon>
        <taxon>asterids</taxon>
        <taxon>campanulids</taxon>
        <taxon>Asterales</taxon>
        <taxon>Asteraceae</taxon>
        <taxon>Asteroideae</taxon>
        <taxon>Anthemideae</taxon>
        <taxon>Anthemidinae</taxon>
        <taxon>Tanacetum</taxon>
    </lineage>
</organism>
<reference evidence="5" key="2">
    <citation type="submission" date="2022-01" db="EMBL/GenBank/DDBJ databases">
        <authorList>
            <person name="Yamashiro T."/>
            <person name="Shiraishi A."/>
            <person name="Satake H."/>
            <person name="Nakayama K."/>
        </authorList>
    </citation>
    <scope>NUCLEOTIDE SEQUENCE</scope>
</reference>
<dbReference type="Proteomes" id="UP001151760">
    <property type="component" value="Unassembled WGS sequence"/>
</dbReference>
<feature type="compositionally biased region" description="Low complexity" evidence="4">
    <location>
        <begin position="98"/>
        <end position="114"/>
    </location>
</feature>
<comment type="caution">
    <text evidence="5">The sequence shown here is derived from an EMBL/GenBank/DDBJ whole genome shotgun (WGS) entry which is preliminary data.</text>
</comment>
<dbReference type="InterPro" id="IPR001087">
    <property type="entry name" value="GDSL"/>
</dbReference>
<evidence type="ECO:0000256" key="2">
    <source>
        <dbReference type="ARBA" id="ARBA00022801"/>
    </source>
</evidence>
<feature type="compositionally biased region" description="Pro residues" evidence="4">
    <location>
        <begin position="44"/>
        <end position="97"/>
    </location>
</feature>
<dbReference type="Pfam" id="PF00657">
    <property type="entry name" value="Lipase_GDSL"/>
    <property type="match status" value="1"/>
</dbReference>
<evidence type="ECO:0000313" key="5">
    <source>
        <dbReference type="EMBL" id="GJT47519.1"/>
    </source>
</evidence>
<evidence type="ECO:0000256" key="4">
    <source>
        <dbReference type="SAM" id="MobiDB-lite"/>
    </source>
</evidence>
<feature type="region of interest" description="Disordered" evidence="4">
    <location>
        <begin position="40"/>
        <end position="146"/>
    </location>
</feature>
<keyword evidence="2" id="KW-0378">Hydrolase</keyword>
<dbReference type="PANTHER" id="PTHR45648:SF13">
    <property type="entry name" value="OS02G0290900 PROTEIN"/>
    <property type="match status" value="1"/>
</dbReference>
<name>A0ABQ5E9F6_9ASTR</name>
<dbReference type="Gene3D" id="3.40.50.1110">
    <property type="entry name" value="SGNH hydrolase"/>
    <property type="match status" value="1"/>
</dbReference>
<gene>
    <name evidence="5" type="ORF">Tco_0956234</name>
</gene>
<keyword evidence="3" id="KW-0442">Lipid degradation</keyword>
<feature type="compositionally biased region" description="Low complexity" evidence="4">
    <location>
        <begin position="122"/>
        <end position="143"/>
    </location>
</feature>